<accession>A0ABP9WVZ7</accession>
<evidence type="ECO:0000259" key="1">
    <source>
        <dbReference type="Pfam" id="PF26610"/>
    </source>
</evidence>
<reference evidence="2 3" key="1">
    <citation type="submission" date="2024-02" db="EMBL/GenBank/DDBJ databases">
        <title>Microbulbifer aestuariivivens NBRC 112533.</title>
        <authorList>
            <person name="Ichikawa N."/>
            <person name="Katano-Makiyama Y."/>
            <person name="Hidaka K."/>
        </authorList>
    </citation>
    <scope>NUCLEOTIDE SEQUENCE [LARGE SCALE GENOMIC DNA]</scope>
    <source>
        <strain evidence="2 3">NBRC 112533</strain>
    </source>
</reference>
<comment type="caution">
    <text evidence="2">The sequence shown here is derived from an EMBL/GenBank/DDBJ whole genome shotgun (WGS) entry which is preliminary data.</text>
</comment>
<gene>
    <name evidence="2" type="ORF">Maes01_02795</name>
</gene>
<evidence type="ECO:0000313" key="3">
    <source>
        <dbReference type="Proteomes" id="UP001408594"/>
    </source>
</evidence>
<dbReference type="Proteomes" id="UP001408594">
    <property type="component" value="Unassembled WGS sequence"/>
</dbReference>
<organism evidence="2 3">
    <name type="scientific">Microbulbifer aestuariivivens</name>
    <dbReference type="NCBI Taxonomy" id="1908308"/>
    <lineage>
        <taxon>Bacteria</taxon>
        <taxon>Pseudomonadati</taxon>
        <taxon>Pseudomonadota</taxon>
        <taxon>Gammaproteobacteria</taxon>
        <taxon>Cellvibrionales</taxon>
        <taxon>Microbulbiferaceae</taxon>
        <taxon>Microbulbifer</taxon>
    </lineage>
</organism>
<dbReference type="InterPro" id="IPR058827">
    <property type="entry name" value="YbbD_head"/>
</dbReference>
<feature type="domain" description="YbbD head" evidence="1">
    <location>
        <begin position="19"/>
        <end position="70"/>
    </location>
</feature>
<dbReference type="Pfam" id="PF26610">
    <property type="entry name" value="YbbD_head"/>
    <property type="match status" value="1"/>
</dbReference>
<keyword evidence="3" id="KW-1185">Reference proteome</keyword>
<protein>
    <recommendedName>
        <fullName evidence="1">YbbD head domain-containing protein</fullName>
    </recommendedName>
</protein>
<name>A0ABP9WVZ7_9GAMM</name>
<proteinExistence type="predicted"/>
<evidence type="ECO:0000313" key="2">
    <source>
        <dbReference type="EMBL" id="GAA5526196.1"/>
    </source>
</evidence>
<sequence length="147" mass="16998">MLSLFLVGVVVLYLSVRFEITESSYDTYEEIASIPKIFESGWIPIWLPKTAFKIKESHDIDTNEAWIAFNFLSSDEFYKNCQVVKNKDISLPNKTQVSKFPNFVGDLVMAVKDNTLIFYRCDDSSNRVLAVDHENQRAFIWVNPFAN</sequence>
<dbReference type="EMBL" id="BAABRT010000036">
    <property type="protein sequence ID" value="GAA5526196.1"/>
    <property type="molecule type" value="Genomic_DNA"/>
</dbReference>